<accession>A0A9Q1EKZ0</accession>
<evidence type="ECO:0000259" key="1">
    <source>
        <dbReference type="PROSITE" id="PS50878"/>
    </source>
</evidence>
<dbReference type="PANTHER" id="PTHR47027:SF27">
    <property type="entry name" value="REVERSE TRANSCRIPTASE DOMAIN-CONTAINING PROTEIN"/>
    <property type="match status" value="1"/>
</dbReference>
<name>A0A9Q1EKZ0_SYNKA</name>
<dbReference type="InterPro" id="IPR000477">
    <property type="entry name" value="RT_dom"/>
</dbReference>
<dbReference type="OrthoDB" id="410381at2759"/>
<dbReference type="SUPFAM" id="SSF56672">
    <property type="entry name" value="DNA/RNA polymerases"/>
    <property type="match status" value="1"/>
</dbReference>
<gene>
    <name evidence="2" type="ORF">SKAU_G00330650</name>
</gene>
<dbReference type="AlphaFoldDB" id="A0A9Q1EKZ0"/>
<reference evidence="2" key="1">
    <citation type="journal article" date="2023" name="Science">
        <title>Genome structures resolve the early diversification of teleost fishes.</title>
        <authorList>
            <person name="Parey E."/>
            <person name="Louis A."/>
            <person name="Montfort J."/>
            <person name="Bouchez O."/>
            <person name="Roques C."/>
            <person name="Iampietro C."/>
            <person name="Lluch J."/>
            <person name="Castinel A."/>
            <person name="Donnadieu C."/>
            <person name="Desvignes T."/>
            <person name="Floi Bucao C."/>
            <person name="Jouanno E."/>
            <person name="Wen M."/>
            <person name="Mejri S."/>
            <person name="Dirks R."/>
            <person name="Jansen H."/>
            <person name="Henkel C."/>
            <person name="Chen W.J."/>
            <person name="Zahm M."/>
            <person name="Cabau C."/>
            <person name="Klopp C."/>
            <person name="Thompson A.W."/>
            <person name="Robinson-Rechavi M."/>
            <person name="Braasch I."/>
            <person name="Lecointre G."/>
            <person name="Bobe J."/>
            <person name="Postlethwait J.H."/>
            <person name="Berthelot C."/>
            <person name="Roest Crollius H."/>
            <person name="Guiguen Y."/>
        </authorList>
    </citation>
    <scope>NUCLEOTIDE SEQUENCE</scope>
    <source>
        <strain evidence="2">WJC10195</strain>
    </source>
</reference>
<evidence type="ECO:0000313" key="3">
    <source>
        <dbReference type="Proteomes" id="UP001152622"/>
    </source>
</evidence>
<dbReference type="EMBL" id="JAINUF010000015">
    <property type="protein sequence ID" value="KAJ8340774.1"/>
    <property type="molecule type" value="Genomic_DNA"/>
</dbReference>
<dbReference type="PROSITE" id="PS50878">
    <property type="entry name" value="RT_POL"/>
    <property type="match status" value="1"/>
</dbReference>
<comment type="caution">
    <text evidence="2">The sequence shown here is derived from an EMBL/GenBank/DDBJ whole genome shotgun (WGS) entry which is preliminary data.</text>
</comment>
<proteinExistence type="predicted"/>
<organism evidence="2 3">
    <name type="scientific">Synaphobranchus kaupii</name>
    <name type="common">Kaup's arrowtooth eel</name>
    <dbReference type="NCBI Taxonomy" id="118154"/>
    <lineage>
        <taxon>Eukaryota</taxon>
        <taxon>Metazoa</taxon>
        <taxon>Chordata</taxon>
        <taxon>Craniata</taxon>
        <taxon>Vertebrata</taxon>
        <taxon>Euteleostomi</taxon>
        <taxon>Actinopterygii</taxon>
        <taxon>Neopterygii</taxon>
        <taxon>Teleostei</taxon>
        <taxon>Anguilliformes</taxon>
        <taxon>Synaphobranchidae</taxon>
        <taxon>Synaphobranchus</taxon>
    </lineage>
</organism>
<evidence type="ECO:0000313" key="2">
    <source>
        <dbReference type="EMBL" id="KAJ8340774.1"/>
    </source>
</evidence>
<keyword evidence="3" id="KW-1185">Reference proteome</keyword>
<dbReference type="PANTHER" id="PTHR47027">
    <property type="entry name" value="REVERSE TRANSCRIPTASE DOMAIN-CONTAINING PROTEIN"/>
    <property type="match status" value="1"/>
</dbReference>
<dbReference type="Pfam" id="PF00078">
    <property type="entry name" value="RVT_1"/>
    <property type="match status" value="1"/>
</dbReference>
<feature type="domain" description="Reverse transcriptase" evidence="1">
    <location>
        <begin position="1"/>
        <end position="89"/>
    </location>
</feature>
<dbReference type="InterPro" id="IPR043502">
    <property type="entry name" value="DNA/RNA_pol_sf"/>
</dbReference>
<sequence>MHTRSSHRIPAVIVTDLDYADDIGLISNTAEQARKLLLAVETECLRIGLQLNSKKTKVLAFNTNDIVVCTRNGETLKVEEDFRYLGAWTSSSLKDLKTRRAIAWKVLHDMRRTWKSELSRKIKRNLFG</sequence>
<dbReference type="Proteomes" id="UP001152622">
    <property type="component" value="Chromosome 15"/>
</dbReference>
<protein>
    <recommendedName>
        <fullName evidence="1">Reverse transcriptase domain-containing protein</fullName>
    </recommendedName>
</protein>